<gene>
    <name evidence="2" type="ORF">V6N11_080993</name>
</gene>
<dbReference type="Proteomes" id="UP001396334">
    <property type="component" value="Unassembled WGS sequence"/>
</dbReference>
<sequence>MSLFQEEEDVSLQDQADQYLYQIEKSLEYLLSNKVHIRRFHLDLFKSNGNHSSRFNNILYLANKNQVDQLLLHGLENCERPILPLSLFVSVNSFRVLELKNCVLNEEILKVDPVFPCLRQMSLFHIKLPRRANHLIETLLRNCPVLEDLFVKECKLKRIHVGDHLNLRNVTILGVPVARIESKSIEFLRFEYKGHEAFNLSLVSSKKLQRLVLSATFTAREIRNIVATSPSLEILNLTPYVLLQNLKIKSPSLRELIICATGHGVAAKKININAPKLVHYQYRVDEARTTGIPAFRNPDIPRFAVLDKHLITDDHSKWFCA</sequence>
<reference evidence="2 3" key="1">
    <citation type="journal article" date="2024" name="G3 (Bethesda)">
        <title>Genome assembly of Hibiscus sabdariffa L. provides insights into metabolisms of medicinal natural products.</title>
        <authorList>
            <person name="Kim T."/>
        </authorList>
    </citation>
    <scope>NUCLEOTIDE SEQUENCE [LARGE SCALE GENOMIC DNA]</scope>
    <source>
        <strain evidence="2">TK-2024</strain>
        <tissue evidence="2">Old leaves</tissue>
    </source>
</reference>
<organism evidence="2 3">
    <name type="scientific">Hibiscus sabdariffa</name>
    <name type="common">roselle</name>
    <dbReference type="NCBI Taxonomy" id="183260"/>
    <lineage>
        <taxon>Eukaryota</taxon>
        <taxon>Viridiplantae</taxon>
        <taxon>Streptophyta</taxon>
        <taxon>Embryophyta</taxon>
        <taxon>Tracheophyta</taxon>
        <taxon>Spermatophyta</taxon>
        <taxon>Magnoliopsida</taxon>
        <taxon>eudicotyledons</taxon>
        <taxon>Gunneridae</taxon>
        <taxon>Pentapetalae</taxon>
        <taxon>rosids</taxon>
        <taxon>malvids</taxon>
        <taxon>Malvales</taxon>
        <taxon>Malvaceae</taxon>
        <taxon>Malvoideae</taxon>
        <taxon>Hibiscus</taxon>
    </lineage>
</organism>
<evidence type="ECO:0000259" key="1">
    <source>
        <dbReference type="Pfam" id="PF24758"/>
    </source>
</evidence>
<dbReference type="InterPro" id="IPR055411">
    <property type="entry name" value="LRR_FXL15/At3g58940/PEG3-like"/>
</dbReference>
<dbReference type="SUPFAM" id="SSF52047">
    <property type="entry name" value="RNI-like"/>
    <property type="match status" value="1"/>
</dbReference>
<feature type="domain" description="F-box/LRR-repeat protein 15/At3g58940/PEG3-like LRR" evidence="1">
    <location>
        <begin position="61"/>
        <end position="172"/>
    </location>
</feature>
<comment type="caution">
    <text evidence="2">The sequence shown here is derived from an EMBL/GenBank/DDBJ whole genome shotgun (WGS) entry which is preliminary data.</text>
</comment>
<dbReference type="Pfam" id="PF24758">
    <property type="entry name" value="LRR_At5g56370"/>
    <property type="match status" value="1"/>
</dbReference>
<accession>A0ABR2QIX5</accession>
<dbReference type="InterPro" id="IPR032675">
    <property type="entry name" value="LRR_dom_sf"/>
</dbReference>
<dbReference type="PANTHER" id="PTHR34145">
    <property type="entry name" value="OS02G0105600 PROTEIN"/>
    <property type="match status" value="1"/>
</dbReference>
<dbReference type="PANTHER" id="PTHR34145:SF28">
    <property type="entry name" value="F-BOX DOMAIN-CONTAINING PROTEIN"/>
    <property type="match status" value="1"/>
</dbReference>
<evidence type="ECO:0000313" key="3">
    <source>
        <dbReference type="Proteomes" id="UP001396334"/>
    </source>
</evidence>
<keyword evidence="3" id="KW-1185">Reference proteome</keyword>
<protein>
    <recommendedName>
        <fullName evidence="1">F-box/LRR-repeat protein 15/At3g58940/PEG3-like LRR domain-containing protein</fullName>
    </recommendedName>
</protein>
<proteinExistence type="predicted"/>
<dbReference type="InterPro" id="IPR053772">
    <property type="entry name" value="At1g61320/At1g61330-like"/>
</dbReference>
<evidence type="ECO:0000313" key="2">
    <source>
        <dbReference type="EMBL" id="KAK9000500.1"/>
    </source>
</evidence>
<dbReference type="Gene3D" id="3.80.10.10">
    <property type="entry name" value="Ribonuclease Inhibitor"/>
    <property type="match status" value="1"/>
</dbReference>
<dbReference type="EMBL" id="JBBPBN010000037">
    <property type="protein sequence ID" value="KAK9000500.1"/>
    <property type="molecule type" value="Genomic_DNA"/>
</dbReference>
<name>A0ABR2QIX5_9ROSI</name>